<dbReference type="SUPFAM" id="SSF52833">
    <property type="entry name" value="Thioredoxin-like"/>
    <property type="match status" value="1"/>
</dbReference>
<name>A0A7M7NGM1_STRPU</name>
<feature type="region of interest" description="Disordered" evidence="1">
    <location>
        <begin position="1"/>
        <end position="24"/>
    </location>
</feature>
<dbReference type="PROSITE" id="PS51354">
    <property type="entry name" value="GLUTAREDOXIN_2"/>
    <property type="match status" value="1"/>
</dbReference>
<dbReference type="Proteomes" id="UP000007110">
    <property type="component" value="Unassembled WGS sequence"/>
</dbReference>
<organism evidence="3 4">
    <name type="scientific">Strongylocentrotus purpuratus</name>
    <name type="common">Purple sea urchin</name>
    <dbReference type="NCBI Taxonomy" id="7668"/>
    <lineage>
        <taxon>Eukaryota</taxon>
        <taxon>Metazoa</taxon>
        <taxon>Echinodermata</taxon>
        <taxon>Eleutherozoa</taxon>
        <taxon>Echinozoa</taxon>
        <taxon>Echinoidea</taxon>
        <taxon>Euechinoidea</taxon>
        <taxon>Echinacea</taxon>
        <taxon>Camarodonta</taxon>
        <taxon>Echinidea</taxon>
        <taxon>Strongylocentrotidae</taxon>
        <taxon>Strongylocentrotus</taxon>
    </lineage>
</organism>
<evidence type="ECO:0000313" key="3">
    <source>
        <dbReference type="EnsemblMetazoa" id="XP_030836310"/>
    </source>
</evidence>
<dbReference type="OrthoDB" id="423313at2759"/>
<feature type="domain" description="Glutaredoxin" evidence="2">
    <location>
        <begin position="189"/>
        <end position="257"/>
    </location>
</feature>
<dbReference type="AlphaFoldDB" id="A0A7M7NGM1"/>
<evidence type="ECO:0000259" key="2">
    <source>
        <dbReference type="Pfam" id="PF00462"/>
    </source>
</evidence>
<dbReference type="GO" id="GO:0007605">
    <property type="term" value="P:sensory perception of sound"/>
    <property type="evidence" value="ECO:0007669"/>
    <property type="project" value="InterPro"/>
</dbReference>
<dbReference type="EnsemblMetazoa" id="XM_030980450">
    <property type="protein sequence ID" value="XP_030836310"/>
    <property type="gene ID" value="LOC115918487"/>
</dbReference>
<evidence type="ECO:0000313" key="4">
    <source>
        <dbReference type="Proteomes" id="UP000007110"/>
    </source>
</evidence>
<dbReference type="PANTHER" id="PTHR46990">
    <property type="entry name" value="GLUTAREDOXIN DOMAIN-CONTAINING CYSTEINE-RICH PROTEIN 1"/>
    <property type="match status" value="1"/>
</dbReference>
<dbReference type="InterPro" id="IPR036249">
    <property type="entry name" value="Thioredoxin-like_sf"/>
</dbReference>
<sequence length="340" mass="38721">MASPSTPRGRGSKKMGPISESGLYYIESQEDLDTYFQQMKVSSDEPSSPSSSSMSTSSSSFTDHLCRGFPMQLHVPEAFAAHEKKPKNMTINTNNSRENNNEYQSQMQFHVNENLKSPTKTQEDENRTLRFVGRRGLASGDGVDIKSVKGTVRGVKNRVRAGIANFEFKPLDNKKKTAVVNSADEVGRIIIYTTSVRIIRQTFEDCQYVRKVFQNHRVRFEERDLFMNAKHQHELEERLGTTADINLPICFIDGELVGDLRKLEELNESGELRRILKRFEKHNPMISCNGCGGHRYIPCTFCNGSKKSLLRNNWTDSFIALKCSYCDENGLQKCPECHRQ</sequence>
<accession>A0A7M7NGM1</accession>
<dbReference type="Gene3D" id="3.40.30.10">
    <property type="entry name" value="Glutaredoxin"/>
    <property type="match status" value="1"/>
</dbReference>
<dbReference type="KEGG" id="spu:115918487"/>
<dbReference type="InParanoid" id="A0A7M7NGM1"/>
<evidence type="ECO:0000256" key="1">
    <source>
        <dbReference type="SAM" id="MobiDB-lite"/>
    </source>
</evidence>
<reference evidence="4" key="1">
    <citation type="submission" date="2015-02" db="EMBL/GenBank/DDBJ databases">
        <title>Genome sequencing for Strongylocentrotus purpuratus.</title>
        <authorList>
            <person name="Murali S."/>
            <person name="Liu Y."/>
            <person name="Vee V."/>
            <person name="English A."/>
            <person name="Wang M."/>
            <person name="Skinner E."/>
            <person name="Han Y."/>
            <person name="Muzny D.M."/>
            <person name="Worley K.C."/>
            <person name="Gibbs R.A."/>
        </authorList>
    </citation>
    <scope>NUCLEOTIDE SEQUENCE</scope>
</reference>
<dbReference type="RefSeq" id="XP_030836310.1">
    <property type="nucleotide sequence ID" value="XM_030980450.1"/>
</dbReference>
<feature type="region of interest" description="Disordered" evidence="1">
    <location>
        <begin position="36"/>
        <end position="61"/>
    </location>
</feature>
<dbReference type="PANTHER" id="PTHR46990:SF1">
    <property type="entry name" value="GLUTAREDOXIN DOMAIN-CONTAINING CYSTEINE-RICH PROTEIN 1"/>
    <property type="match status" value="1"/>
</dbReference>
<dbReference type="OMA" id="KLFQNHR"/>
<feature type="compositionally biased region" description="Low complexity" evidence="1">
    <location>
        <begin position="44"/>
        <end position="60"/>
    </location>
</feature>
<keyword evidence="4" id="KW-1185">Reference proteome</keyword>
<dbReference type="InterPro" id="IPR002109">
    <property type="entry name" value="Glutaredoxin"/>
</dbReference>
<reference evidence="3" key="2">
    <citation type="submission" date="2021-01" db="UniProtKB">
        <authorList>
            <consortium name="EnsemblMetazoa"/>
        </authorList>
    </citation>
    <scope>IDENTIFICATION</scope>
</reference>
<dbReference type="CDD" id="cd03031">
    <property type="entry name" value="GRX_GRX_like"/>
    <property type="match status" value="1"/>
</dbReference>
<protein>
    <recommendedName>
        <fullName evidence="2">Glutaredoxin domain-containing protein</fullName>
    </recommendedName>
</protein>
<proteinExistence type="predicted"/>
<dbReference type="Pfam" id="PF23733">
    <property type="entry name" value="GRXCR1-2_C"/>
    <property type="match status" value="1"/>
</dbReference>
<dbReference type="InterPro" id="IPR042797">
    <property type="entry name" value="GRXCR1"/>
</dbReference>
<dbReference type="GeneID" id="115918487"/>
<dbReference type="Pfam" id="PF00462">
    <property type="entry name" value="Glutaredoxin"/>
    <property type="match status" value="1"/>
</dbReference>